<dbReference type="Proteomes" id="UP001499990">
    <property type="component" value="Unassembled WGS sequence"/>
</dbReference>
<evidence type="ECO:0000313" key="2">
    <source>
        <dbReference type="Proteomes" id="UP001499990"/>
    </source>
</evidence>
<organism evidence="1 2">
    <name type="scientific">Streptomyces sannanensis</name>
    <dbReference type="NCBI Taxonomy" id="285536"/>
    <lineage>
        <taxon>Bacteria</taxon>
        <taxon>Bacillati</taxon>
        <taxon>Actinomycetota</taxon>
        <taxon>Actinomycetes</taxon>
        <taxon>Kitasatosporales</taxon>
        <taxon>Streptomycetaceae</taxon>
        <taxon>Streptomyces</taxon>
    </lineage>
</organism>
<accession>A0ABP6SQ24</accession>
<name>A0ABP6SQ24_9ACTN</name>
<evidence type="ECO:0000313" key="1">
    <source>
        <dbReference type="EMBL" id="GAA3381334.1"/>
    </source>
</evidence>
<proteinExistence type="predicted"/>
<keyword evidence="2" id="KW-1185">Reference proteome</keyword>
<dbReference type="EMBL" id="BAAAYL010000004">
    <property type="protein sequence ID" value="GAA3381334.1"/>
    <property type="molecule type" value="Genomic_DNA"/>
</dbReference>
<protein>
    <submittedName>
        <fullName evidence="1">Uncharacterized protein</fullName>
    </submittedName>
</protein>
<reference evidence="2" key="1">
    <citation type="journal article" date="2019" name="Int. J. Syst. Evol. Microbiol.">
        <title>The Global Catalogue of Microorganisms (GCM) 10K type strain sequencing project: providing services to taxonomists for standard genome sequencing and annotation.</title>
        <authorList>
            <consortium name="The Broad Institute Genomics Platform"/>
            <consortium name="The Broad Institute Genome Sequencing Center for Infectious Disease"/>
            <person name="Wu L."/>
            <person name="Ma J."/>
        </authorList>
    </citation>
    <scope>NUCLEOTIDE SEQUENCE [LARGE SCALE GENOMIC DNA]</scope>
    <source>
        <strain evidence="2">JCM 9651</strain>
    </source>
</reference>
<sequence length="74" mass="8155">MAGFFDVLVEEHVDAVLCPLIGDGLQPGQDHRAVGGREVAAVIRVIKEWLQHGGHLAPRLLTAEDEPFLETERE</sequence>
<gene>
    <name evidence="1" type="ORF">GCM10020367_72170</name>
</gene>
<comment type="caution">
    <text evidence="1">The sequence shown here is derived from an EMBL/GenBank/DDBJ whole genome shotgun (WGS) entry which is preliminary data.</text>
</comment>